<name>A0A368KF93_9GAMM</name>
<dbReference type="AlphaFoldDB" id="A0A368KF93"/>
<evidence type="ECO:0000313" key="1">
    <source>
        <dbReference type="EMBL" id="RCS30580.1"/>
    </source>
</evidence>
<protein>
    <submittedName>
        <fullName evidence="1">Uncharacterized protein</fullName>
    </submittedName>
</protein>
<evidence type="ECO:0000313" key="2">
    <source>
        <dbReference type="Proteomes" id="UP000252387"/>
    </source>
</evidence>
<dbReference type="Proteomes" id="UP000252387">
    <property type="component" value="Unassembled WGS sequence"/>
</dbReference>
<accession>A0A368KF93</accession>
<organism evidence="1 2">
    <name type="scientific">Rhodanobacter denitrificans</name>
    <dbReference type="NCBI Taxonomy" id="666685"/>
    <lineage>
        <taxon>Bacteria</taxon>
        <taxon>Pseudomonadati</taxon>
        <taxon>Pseudomonadota</taxon>
        <taxon>Gammaproteobacteria</taxon>
        <taxon>Lysobacterales</taxon>
        <taxon>Rhodanobacteraceae</taxon>
        <taxon>Rhodanobacter</taxon>
    </lineage>
</organism>
<proteinExistence type="predicted"/>
<comment type="caution">
    <text evidence="1">The sequence shown here is derived from an EMBL/GenBank/DDBJ whole genome shotgun (WGS) entry which is preliminary data.</text>
</comment>
<dbReference type="EMBL" id="QFWQ01000004">
    <property type="protein sequence ID" value="RCS30580.1"/>
    <property type="molecule type" value="Genomic_DNA"/>
</dbReference>
<reference evidence="1 2" key="1">
    <citation type="submission" date="2018-05" db="EMBL/GenBank/DDBJ databases">
        <title>Draft genome sequence of Rhodanobacter denitrificans Yn1 isolated from gold copper mine.</title>
        <authorList>
            <person name="Yang N."/>
            <person name="Mazhar H.S."/>
            <person name="Rensing C."/>
        </authorList>
    </citation>
    <scope>NUCLEOTIDE SEQUENCE [LARGE SCALE GENOMIC DNA]</scope>
    <source>
        <strain evidence="1 2">Yn1</strain>
    </source>
</reference>
<gene>
    <name evidence="1" type="ORF">DEO45_07115</name>
</gene>
<keyword evidence="2" id="KW-1185">Reference proteome</keyword>
<sequence length="242" mass="27826">MSIEDHRWTNNYLTITGGVIHALRVRAYYKEVIQPALTTLDAQIGTWESSNEDGALFAADDARQLKRATIEAFCLALQSIWERQLRGYLQTCDPFGQSDVDLQRATWDVLQDAFFRLRVIRMDAFDSFPVLDLLQLVGNACRHGDGPAARTLFERSPEFWPIWEKLVEASWAMPDGREPLVGPAPFGMVEFPAVFLQQATEAIAWFWEDVEYIYLASIARPTPEVPRLMEEMQAERRKRKQI</sequence>
<dbReference type="RefSeq" id="WP_114341790.1">
    <property type="nucleotide sequence ID" value="NZ_QFWQ01000004.1"/>
</dbReference>
<dbReference type="OrthoDB" id="1354489at2"/>